<feature type="domain" description="Methyltransferase type 11" evidence="1">
    <location>
        <begin position="410"/>
        <end position="466"/>
    </location>
</feature>
<keyword evidence="2" id="KW-0489">Methyltransferase</keyword>
<reference evidence="2 3" key="1">
    <citation type="submission" date="2018-05" db="EMBL/GenBank/DDBJ databases">
        <title>Genomic Encyclopedia of Type Strains, Phase IV (KMG-IV): sequencing the most valuable type-strain genomes for metagenomic binning, comparative biology and taxonomic classification.</title>
        <authorList>
            <person name="Goeker M."/>
        </authorList>
    </citation>
    <scope>NUCLEOTIDE SEQUENCE [LARGE SCALE GENOMIC DNA]</scope>
    <source>
        <strain evidence="2 3">DSM 566</strain>
    </source>
</reference>
<organism evidence="2 3">
    <name type="scientific">Sphaerotilus hippei</name>
    <dbReference type="NCBI Taxonomy" id="744406"/>
    <lineage>
        <taxon>Bacteria</taxon>
        <taxon>Pseudomonadati</taxon>
        <taxon>Pseudomonadota</taxon>
        <taxon>Betaproteobacteria</taxon>
        <taxon>Burkholderiales</taxon>
        <taxon>Sphaerotilaceae</taxon>
        <taxon>Sphaerotilus</taxon>
    </lineage>
</organism>
<sequence>MDIDVQHPGSLKIQWLVDGIEGNAQEGYRSSLASNRYRVIFPAQTLIDLGHQVELVSAQRPPWVAGTDKPDVLIIGKIWPAADPGYFQKISSAVLGAVKNAVANGVKVIADFNDDHFSRPDIGDYWTNLARSVDLCVAGSEAMAQALRTHTQVPVVVIGDPLASPLGLPKVFDGTKSARPWLGRLALRSGPPARLKMVWYGHQSNWDAMRQWTEKLLPLSTSQPFSIRILTRASTAIERHVEQYNLQHGPDALLNFQPWSEDAQWAAVAESDIVLVPADVHDARKSVKTANRVTDALHAGRQVIASPLGSYQPFGHCAVLTDDPVSAVRSVISDPDGTMARIKSGQVLVQQLCGLYPVAQSWVRACREVAHRPRHPTGGSTESSAVRLNLGCGDKIISGYVNVDIVESRSGKKPDVLCDLRRLHPFADGAVDEVMAIHVVEHFWRWEVADILREWFRVLKPGGLMVLECPNLLSACQALLDNPVEGARADQAGQRSMWVFYGDPAWQDPLMIHRWGYTPHSLSVLMAEIGLVHIRQEPAQYKLREPRDMRLVGVKP</sequence>
<keyword evidence="2" id="KW-0808">Transferase</keyword>
<dbReference type="AlphaFoldDB" id="A0A318GVE3"/>
<evidence type="ECO:0000313" key="3">
    <source>
        <dbReference type="Proteomes" id="UP000247811"/>
    </source>
</evidence>
<dbReference type="RefSeq" id="WP_211317610.1">
    <property type="nucleotide sequence ID" value="NZ_QJJS01000031.1"/>
</dbReference>
<dbReference type="GO" id="GO:0008757">
    <property type="term" value="F:S-adenosylmethionine-dependent methyltransferase activity"/>
    <property type="evidence" value="ECO:0007669"/>
    <property type="project" value="InterPro"/>
</dbReference>
<dbReference type="Pfam" id="PF08241">
    <property type="entry name" value="Methyltransf_11"/>
    <property type="match status" value="1"/>
</dbReference>
<proteinExistence type="predicted"/>
<dbReference type="InterPro" id="IPR029063">
    <property type="entry name" value="SAM-dependent_MTases_sf"/>
</dbReference>
<dbReference type="SUPFAM" id="SSF53335">
    <property type="entry name" value="S-adenosyl-L-methionine-dependent methyltransferases"/>
    <property type="match status" value="1"/>
</dbReference>
<keyword evidence="3" id="KW-1185">Reference proteome</keyword>
<dbReference type="Proteomes" id="UP000247811">
    <property type="component" value="Unassembled WGS sequence"/>
</dbReference>
<dbReference type="GO" id="GO:0032259">
    <property type="term" value="P:methylation"/>
    <property type="evidence" value="ECO:0007669"/>
    <property type="project" value="UniProtKB-KW"/>
</dbReference>
<dbReference type="CDD" id="cd02440">
    <property type="entry name" value="AdoMet_MTases"/>
    <property type="match status" value="1"/>
</dbReference>
<protein>
    <submittedName>
        <fullName evidence="2">Methyltransferase family protein</fullName>
    </submittedName>
</protein>
<comment type="caution">
    <text evidence="2">The sequence shown here is derived from an EMBL/GenBank/DDBJ whole genome shotgun (WGS) entry which is preliminary data.</text>
</comment>
<dbReference type="EMBL" id="QJJS01000031">
    <property type="protein sequence ID" value="PXW91875.1"/>
    <property type="molecule type" value="Genomic_DNA"/>
</dbReference>
<gene>
    <name evidence="2" type="ORF">C7444_1319</name>
</gene>
<dbReference type="Gene3D" id="3.40.50.150">
    <property type="entry name" value="Vaccinia Virus protein VP39"/>
    <property type="match status" value="1"/>
</dbReference>
<accession>A0A318GVE3</accession>
<dbReference type="InterPro" id="IPR013216">
    <property type="entry name" value="Methyltransf_11"/>
</dbReference>
<evidence type="ECO:0000313" key="2">
    <source>
        <dbReference type="EMBL" id="PXW91875.1"/>
    </source>
</evidence>
<name>A0A318GVE3_9BURK</name>
<evidence type="ECO:0000259" key="1">
    <source>
        <dbReference type="Pfam" id="PF08241"/>
    </source>
</evidence>